<keyword evidence="1" id="KW-1133">Transmembrane helix</keyword>
<accession>Q02702</accession>
<keyword evidence="1" id="KW-0812">Transmembrane</keyword>
<sequence length="135" mass="15790">LRTQNLKIKKNRILRACAVVWWLLLLCTALYIALYIARRKLLLLVGLTYMLADFVRILICGVAVRSIAVRSMKYSRNSRMKMDNPQETKNNSNLFKDPQRLHVIRPLSIMLCILRLPKTYVEQGWKYSPVIAEKL</sequence>
<feature type="transmembrane region" description="Helical" evidence="1">
    <location>
        <begin position="12"/>
        <end position="36"/>
    </location>
</feature>
<feature type="non-terminal residue" evidence="2">
    <location>
        <position position="1"/>
    </location>
</feature>
<dbReference type="Proteomes" id="UP000001197">
    <property type="component" value="Mitochondrion"/>
</dbReference>
<name>Q02702_PODAN</name>
<feature type="transmembrane region" description="Helical" evidence="1">
    <location>
        <begin position="42"/>
        <end position="64"/>
    </location>
</feature>
<evidence type="ECO:0000313" key="2">
    <source>
        <dbReference type="EMBL" id="CAB76396.1"/>
    </source>
</evidence>
<proteinExistence type="predicted"/>
<dbReference type="EMBL" id="X55026">
    <property type="protein sequence ID" value="CAB76396.1"/>
    <property type="molecule type" value="Genomic_DNA"/>
</dbReference>
<reference evidence="2 3" key="1">
    <citation type="journal article" date="1990" name="Curr. Genet.">
        <title>The complete DNA sequence of the mitochondrial genome of Podospora anserina.</title>
        <authorList>
            <person name="Cummings D.J."/>
            <person name="McNally K.L."/>
            <person name="Domenico J.M."/>
            <person name="Matsuura E.T."/>
        </authorList>
    </citation>
    <scope>NUCLEOTIDE SEQUENCE [LARGE SCALE GENOMIC DNA]</scope>
    <source>
        <strain evidence="3">s</strain>
    </source>
</reference>
<protein>
    <submittedName>
        <fullName evidence="2">Complete mitochondrial genome</fullName>
    </submittedName>
</protein>
<geneLocation type="mitochondrion" evidence="2"/>
<keyword evidence="2" id="KW-0496">Mitochondrion</keyword>
<organism evidence="2 3">
    <name type="scientific">Podospora anserina (strain S / ATCC MYA-4624 / DSM 980 / FGSC 10383)</name>
    <name type="common">Pleurage anserina</name>
    <dbReference type="NCBI Taxonomy" id="515849"/>
    <lineage>
        <taxon>Eukaryota</taxon>
        <taxon>Fungi</taxon>
        <taxon>Dikarya</taxon>
        <taxon>Ascomycota</taxon>
        <taxon>Pezizomycotina</taxon>
        <taxon>Sordariomycetes</taxon>
        <taxon>Sordariomycetidae</taxon>
        <taxon>Sordariales</taxon>
        <taxon>Podosporaceae</taxon>
        <taxon>Podospora</taxon>
        <taxon>Podospora anserina</taxon>
    </lineage>
</organism>
<dbReference type="InParanoid" id="Q02702"/>
<evidence type="ECO:0000256" key="1">
    <source>
        <dbReference type="SAM" id="Phobius"/>
    </source>
</evidence>
<keyword evidence="1" id="KW-0472">Membrane</keyword>
<dbReference type="AlphaFoldDB" id="Q02702"/>
<keyword evidence="3" id="KW-1185">Reference proteome</keyword>
<evidence type="ECO:0000313" key="3">
    <source>
        <dbReference type="Proteomes" id="UP000001197"/>
    </source>
</evidence>